<comment type="similarity">
    <text evidence="2">Belongs to the ABC transporter superfamily.</text>
</comment>
<feature type="domain" description="ABC transporter" evidence="8">
    <location>
        <begin position="6"/>
        <end position="254"/>
    </location>
</feature>
<keyword evidence="3" id="KW-0813">Transport</keyword>
<dbReference type="Pfam" id="PF00005">
    <property type="entry name" value="ABC_tran"/>
    <property type="match status" value="1"/>
</dbReference>
<protein>
    <submittedName>
        <fullName evidence="9">Peptide ABC transporter ATP-binding protein</fullName>
    </submittedName>
</protein>
<evidence type="ECO:0000259" key="8">
    <source>
        <dbReference type="PROSITE" id="PS50893"/>
    </source>
</evidence>
<dbReference type="GO" id="GO:0015833">
    <property type="term" value="P:peptide transport"/>
    <property type="evidence" value="ECO:0007669"/>
    <property type="project" value="InterPro"/>
</dbReference>
<reference evidence="9 10" key="1">
    <citation type="journal article" date="2015" name="Antonie Van Leeuwenhoek">
        <title>Pseudooceanicola atlanticus gen. nov. sp. nov., isolated from surface seawater of the Atlantic Ocean and reclassification of Oceanicola batsensis, Oceanicola marinus, Oceanicola nitratireducens, Oceanicola nanhaiensis, Oceanicola antarcticus and Oceanicola flagellatus, as Pseudooceanicola batsensis comb. nov., Pseudooceanicola marinus comb. nov., Pseudooceanicola nitratireducens comb. nov., Pseudooceanicola nanhaiensis comb. nov., Pseudooceanicola antarcticus comb. nov., and Pseudooceanicola flagellatus comb. nov.</title>
        <authorList>
            <person name="Lai Q."/>
            <person name="Li G."/>
            <person name="Liu X."/>
            <person name="Du Y."/>
            <person name="Sun F."/>
            <person name="Shao Z."/>
        </authorList>
    </citation>
    <scope>NUCLEOTIDE SEQUENCE [LARGE SCALE GENOMIC DNA]</scope>
    <source>
        <strain evidence="9 10">22II-s11g</strain>
    </source>
</reference>
<dbReference type="GO" id="GO:0055085">
    <property type="term" value="P:transmembrane transport"/>
    <property type="evidence" value="ECO:0007669"/>
    <property type="project" value="UniProtKB-ARBA"/>
</dbReference>
<dbReference type="CDD" id="cd03257">
    <property type="entry name" value="ABC_NikE_OppD_transporters"/>
    <property type="match status" value="1"/>
</dbReference>
<evidence type="ECO:0000256" key="4">
    <source>
        <dbReference type="ARBA" id="ARBA00022475"/>
    </source>
</evidence>
<keyword evidence="10" id="KW-1185">Reference proteome</keyword>
<dbReference type="FunFam" id="3.40.50.300:FF:000016">
    <property type="entry name" value="Oligopeptide ABC transporter ATP-binding component"/>
    <property type="match status" value="1"/>
</dbReference>
<accession>A0A0A0EJM6</accession>
<dbReference type="SUPFAM" id="SSF52540">
    <property type="entry name" value="P-loop containing nucleoside triphosphate hydrolases"/>
    <property type="match status" value="1"/>
</dbReference>
<evidence type="ECO:0000256" key="7">
    <source>
        <dbReference type="ARBA" id="ARBA00023136"/>
    </source>
</evidence>
<dbReference type="GO" id="GO:0005886">
    <property type="term" value="C:plasma membrane"/>
    <property type="evidence" value="ECO:0007669"/>
    <property type="project" value="UniProtKB-SubCell"/>
</dbReference>
<evidence type="ECO:0000256" key="2">
    <source>
        <dbReference type="ARBA" id="ARBA00005417"/>
    </source>
</evidence>
<evidence type="ECO:0000313" key="10">
    <source>
        <dbReference type="Proteomes" id="UP000030004"/>
    </source>
</evidence>
<dbReference type="STRING" id="1461694.ATO9_03685"/>
<evidence type="ECO:0000256" key="6">
    <source>
        <dbReference type="ARBA" id="ARBA00022840"/>
    </source>
</evidence>
<dbReference type="SMART" id="SM00382">
    <property type="entry name" value="AAA"/>
    <property type="match status" value="1"/>
</dbReference>
<dbReference type="PANTHER" id="PTHR43297">
    <property type="entry name" value="OLIGOPEPTIDE TRANSPORT ATP-BINDING PROTEIN APPD"/>
    <property type="match status" value="1"/>
</dbReference>
<organism evidence="9 10">
    <name type="scientific">Pseudooceanicola atlanticus</name>
    <dbReference type="NCBI Taxonomy" id="1461694"/>
    <lineage>
        <taxon>Bacteria</taxon>
        <taxon>Pseudomonadati</taxon>
        <taxon>Pseudomonadota</taxon>
        <taxon>Alphaproteobacteria</taxon>
        <taxon>Rhodobacterales</taxon>
        <taxon>Paracoccaceae</taxon>
        <taxon>Pseudooceanicola</taxon>
    </lineage>
</organism>
<evidence type="ECO:0000313" key="9">
    <source>
        <dbReference type="EMBL" id="KGM50594.1"/>
    </source>
</evidence>
<proteinExistence type="inferred from homology"/>
<dbReference type="PANTHER" id="PTHR43297:SF2">
    <property type="entry name" value="DIPEPTIDE TRANSPORT ATP-BINDING PROTEIN DPPD"/>
    <property type="match status" value="1"/>
</dbReference>
<comment type="subcellular location">
    <subcellularLocation>
        <location evidence="1">Cell inner membrane</location>
        <topology evidence="1">Peripheral membrane protein</topology>
    </subcellularLocation>
</comment>
<sequence length="331" mass="35902">MMDPILSVRDLCVDVGTGIQVHRVLDGVSLDLFPGKTLGVVGESGCGKSMTALATMGLLPDRFSVASGSIQLAGEEMTTIKPARLRQLRGNMISMIFQELMTSLNPLLTVERQIAEVVEPHQHKTKAREIALEMLRAIPIPSPEDRLAAYPHELLGRMRQRVMIAIALACRPKVIIADEPTTALDVTVQAQIFRLLRDLQMDTETAIMLITHDLGAVAEMADEVAVFCAGKSIESGPVGDILDRPAHPYTRGLMSRTPRLKLGAAARLPDAGSLGEIPGMVPPLGRFPKACRFAPRCALADERCRSEDPPRLPVGTAQTALCWYAKEEALA</sequence>
<dbReference type="PROSITE" id="PS50893">
    <property type="entry name" value="ABC_TRANSPORTER_2"/>
    <property type="match status" value="1"/>
</dbReference>
<dbReference type="EMBL" id="AQQX01000001">
    <property type="protein sequence ID" value="KGM50594.1"/>
    <property type="molecule type" value="Genomic_DNA"/>
</dbReference>
<dbReference type="OrthoDB" id="9782308at2"/>
<evidence type="ECO:0000256" key="5">
    <source>
        <dbReference type="ARBA" id="ARBA00022741"/>
    </source>
</evidence>
<dbReference type="GO" id="GO:0016887">
    <property type="term" value="F:ATP hydrolysis activity"/>
    <property type="evidence" value="ECO:0007669"/>
    <property type="project" value="InterPro"/>
</dbReference>
<comment type="caution">
    <text evidence="9">The sequence shown here is derived from an EMBL/GenBank/DDBJ whole genome shotgun (WGS) entry which is preliminary data.</text>
</comment>
<keyword evidence="5" id="KW-0547">Nucleotide-binding</keyword>
<dbReference type="InterPro" id="IPR003439">
    <property type="entry name" value="ABC_transporter-like_ATP-bd"/>
</dbReference>
<dbReference type="InterPro" id="IPR003593">
    <property type="entry name" value="AAA+_ATPase"/>
</dbReference>
<dbReference type="Gene3D" id="3.40.50.300">
    <property type="entry name" value="P-loop containing nucleotide triphosphate hydrolases"/>
    <property type="match status" value="1"/>
</dbReference>
<name>A0A0A0EJM6_9RHOB</name>
<dbReference type="InterPro" id="IPR050388">
    <property type="entry name" value="ABC_Ni/Peptide_Import"/>
</dbReference>
<keyword evidence="7" id="KW-0472">Membrane</keyword>
<dbReference type="NCBIfam" id="TIGR01727">
    <property type="entry name" value="oligo_HPY"/>
    <property type="match status" value="1"/>
</dbReference>
<gene>
    <name evidence="9" type="ORF">ATO9_03685</name>
</gene>
<evidence type="ECO:0000256" key="1">
    <source>
        <dbReference type="ARBA" id="ARBA00004417"/>
    </source>
</evidence>
<dbReference type="AlphaFoldDB" id="A0A0A0EJM6"/>
<dbReference type="Proteomes" id="UP000030004">
    <property type="component" value="Unassembled WGS sequence"/>
</dbReference>
<keyword evidence="4" id="KW-1003">Cell membrane</keyword>
<dbReference type="GO" id="GO:0005524">
    <property type="term" value="F:ATP binding"/>
    <property type="evidence" value="ECO:0007669"/>
    <property type="project" value="UniProtKB-KW"/>
</dbReference>
<dbReference type="InterPro" id="IPR027417">
    <property type="entry name" value="P-loop_NTPase"/>
</dbReference>
<dbReference type="InterPro" id="IPR013563">
    <property type="entry name" value="Oligopep_ABC_C"/>
</dbReference>
<dbReference type="Pfam" id="PF08352">
    <property type="entry name" value="oligo_HPY"/>
    <property type="match status" value="1"/>
</dbReference>
<dbReference type="eggNOG" id="COG0444">
    <property type="taxonomic scope" value="Bacteria"/>
</dbReference>
<keyword evidence="6 9" id="KW-0067">ATP-binding</keyword>
<evidence type="ECO:0000256" key="3">
    <source>
        <dbReference type="ARBA" id="ARBA00022448"/>
    </source>
</evidence>